<accession>A0ABQ4Y9S0</accession>
<comment type="caution">
    <text evidence="5">The sequence shown here is derived from an EMBL/GenBank/DDBJ whole genome shotgun (WGS) entry which is preliminary data.</text>
</comment>
<evidence type="ECO:0000256" key="3">
    <source>
        <dbReference type="ARBA" id="ARBA00022801"/>
    </source>
</evidence>
<organism evidence="5 6">
    <name type="scientific">Tanacetum coccineum</name>
    <dbReference type="NCBI Taxonomy" id="301880"/>
    <lineage>
        <taxon>Eukaryota</taxon>
        <taxon>Viridiplantae</taxon>
        <taxon>Streptophyta</taxon>
        <taxon>Embryophyta</taxon>
        <taxon>Tracheophyta</taxon>
        <taxon>Spermatophyta</taxon>
        <taxon>Magnoliopsida</taxon>
        <taxon>eudicotyledons</taxon>
        <taxon>Gunneridae</taxon>
        <taxon>Pentapetalae</taxon>
        <taxon>asterids</taxon>
        <taxon>campanulids</taxon>
        <taxon>Asterales</taxon>
        <taxon>Asteraceae</taxon>
        <taxon>Asteroideae</taxon>
        <taxon>Anthemideae</taxon>
        <taxon>Anthemidinae</taxon>
        <taxon>Tanacetum</taxon>
    </lineage>
</organism>
<evidence type="ECO:0000259" key="4">
    <source>
        <dbReference type="PROSITE" id="PS50600"/>
    </source>
</evidence>
<dbReference type="EMBL" id="BQNB010010228">
    <property type="protein sequence ID" value="GJS74396.1"/>
    <property type="molecule type" value="Genomic_DNA"/>
</dbReference>
<keyword evidence="2" id="KW-0645">Protease</keyword>
<comment type="similarity">
    <text evidence="1">Belongs to the peptidase C48 family.</text>
</comment>
<keyword evidence="3" id="KW-0378">Hydrolase</keyword>
<reference evidence="5" key="2">
    <citation type="submission" date="2022-01" db="EMBL/GenBank/DDBJ databases">
        <authorList>
            <person name="Yamashiro T."/>
            <person name="Shiraishi A."/>
            <person name="Satake H."/>
            <person name="Nakayama K."/>
        </authorList>
    </citation>
    <scope>NUCLEOTIDE SEQUENCE</scope>
</reference>
<feature type="domain" description="Ubiquitin-like protease family profile" evidence="4">
    <location>
        <begin position="1"/>
        <end position="164"/>
    </location>
</feature>
<proteinExistence type="inferred from homology"/>
<reference evidence="5" key="1">
    <citation type="journal article" date="2022" name="Int. J. Mol. Sci.">
        <title>Draft Genome of Tanacetum Coccineum: Genomic Comparison of Closely Related Tanacetum-Family Plants.</title>
        <authorList>
            <person name="Yamashiro T."/>
            <person name="Shiraishi A."/>
            <person name="Nakayama K."/>
            <person name="Satake H."/>
        </authorList>
    </citation>
    <scope>NUCLEOTIDE SEQUENCE</scope>
</reference>
<protein>
    <submittedName>
        <fullName evidence="5">Phospholipase-like protein</fullName>
    </submittedName>
</protein>
<gene>
    <name evidence="5" type="ORF">Tco_0707237</name>
</gene>
<dbReference type="PROSITE" id="PS50600">
    <property type="entry name" value="ULP_PROTEASE"/>
    <property type="match status" value="1"/>
</dbReference>
<dbReference type="Proteomes" id="UP001151760">
    <property type="component" value="Unassembled WGS sequence"/>
</dbReference>
<evidence type="ECO:0000256" key="1">
    <source>
        <dbReference type="ARBA" id="ARBA00005234"/>
    </source>
</evidence>
<evidence type="ECO:0000313" key="6">
    <source>
        <dbReference type="Proteomes" id="UP001151760"/>
    </source>
</evidence>
<feature type="non-terminal residue" evidence="5">
    <location>
        <position position="303"/>
    </location>
</feature>
<dbReference type="Gene3D" id="3.40.395.10">
    <property type="entry name" value="Adenoviral Proteinase, Chain A"/>
    <property type="match status" value="1"/>
</dbReference>
<evidence type="ECO:0000313" key="5">
    <source>
        <dbReference type="EMBL" id="GJS74396.1"/>
    </source>
</evidence>
<sequence>MLFKTIKVIELWIQLMWHFRPKEADWSLSTSYFSRLLEQNKLVDWIFNDITYPVGWADVYIPLNIENTHWFLAEFKIRTGVVTFYDTLGGLEPWQMENPDRWLNLWEMIIEQLSCVMSKHGIFKKKDIDPEHYNITFKFSNCAPKHASLYEDCGVWVCIIMYTLANGLSMDFPPGSFQTALAYREKNDKLFLNKTRLMHTRSMLYSHGEGARLQRRVADRDCGVGCDRWWWMTTVGCDVGVAVVGCFRRGSFGLLIETRLYRKVSKLYSTHNLAESTGDVIRCGRNAQRKWRPTRQVVTKFGT</sequence>
<dbReference type="SUPFAM" id="SSF54001">
    <property type="entry name" value="Cysteine proteinases"/>
    <property type="match status" value="1"/>
</dbReference>
<dbReference type="InterPro" id="IPR003653">
    <property type="entry name" value="Peptidase_C48_C"/>
</dbReference>
<keyword evidence="6" id="KW-1185">Reference proteome</keyword>
<dbReference type="InterPro" id="IPR038765">
    <property type="entry name" value="Papain-like_cys_pep_sf"/>
</dbReference>
<evidence type="ECO:0000256" key="2">
    <source>
        <dbReference type="ARBA" id="ARBA00022670"/>
    </source>
</evidence>
<name>A0ABQ4Y9S0_9ASTR</name>